<dbReference type="InterPro" id="IPR013187">
    <property type="entry name" value="F-box-assoc_dom_typ3"/>
</dbReference>
<dbReference type="AlphaFoldDB" id="A0A3Q7J489"/>
<dbReference type="InParanoid" id="A0A3Q7J489"/>
<reference evidence="2" key="2">
    <citation type="submission" date="2019-01" db="UniProtKB">
        <authorList>
            <consortium name="EnsemblPlants"/>
        </authorList>
    </citation>
    <scope>IDENTIFICATION</scope>
    <source>
        <strain evidence="2">cv. Heinz 1706</strain>
    </source>
</reference>
<dbReference type="InterPro" id="IPR036047">
    <property type="entry name" value="F-box-like_dom_sf"/>
</dbReference>
<dbReference type="Gramene" id="Solyc09g092060.2.1">
    <property type="protein sequence ID" value="Solyc09g092060.2.1"/>
    <property type="gene ID" value="Solyc09g092060.2"/>
</dbReference>
<dbReference type="Pfam" id="PF08268">
    <property type="entry name" value="FBA_3"/>
    <property type="match status" value="1"/>
</dbReference>
<sequence length="155" mass="18361">MENPNNLSRDVLFSILVRVPVKSLLRFRCVSVSWNDIIFRREFKKDHIDQSRALGRVMGCVYWYKVIDYSKNSAVIYFDMKSDEFKELPTPSFVRDSRKKYLFHLTVSKGRLSFYRLKKKTGLELSMWIMGDDGWKLLMKIAEVTQFLLDKGTED</sequence>
<evidence type="ECO:0000313" key="2">
    <source>
        <dbReference type="EnsemblPlants" id="Solyc09g092060.2.1"/>
    </source>
</evidence>
<dbReference type="Pfam" id="PF00646">
    <property type="entry name" value="F-box"/>
    <property type="match status" value="1"/>
</dbReference>
<dbReference type="SMART" id="SM00256">
    <property type="entry name" value="FBOX"/>
    <property type="match status" value="1"/>
</dbReference>
<dbReference type="Gene3D" id="1.20.1280.50">
    <property type="match status" value="1"/>
</dbReference>
<dbReference type="Proteomes" id="UP000004994">
    <property type="component" value="Chromosome 9"/>
</dbReference>
<organism evidence="2">
    <name type="scientific">Solanum lycopersicum</name>
    <name type="common">Tomato</name>
    <name type="synonym">Lycopersicon esculentum</name>
    <dbReference type="NCBI Taxonomy" id="4081"/>
    <lineage>
        <taxon>Eukaryota</taxon>
        <taxon>Viridiplantae</taxon>
        <taxon>Streptophyta</taxon>
        <taxon>Embryophyta</taxon>
        <taxon>Tracheophyta</taxon>
        <taxon>Spermatophyta</taxon>
        <taxon>Magnoliopsida</taxon>
        <taxon>eudicotyledons</taxon>
        <taxon>Gunneridae</taxon>
        <taxon>Pentapetalae</taxon>
        <taxon>asterids</taxon>
        <taxon>lamiids</taxon>
        <taxon>Solanales</taxon>
        <taxon>Solanaceae</taxon>
        <taxon>Solanoideae</taxon>
        <taxon>Solaneae</taxon>
        <taxon>Solanum</taxon>
        <taxon>Solanum subgen. Lycopersicon</taxon>
    </lineage>
</organism>
<dbReference type="EnsemblPlants" id="Solyc09g092060.2.1">
    <property type="protein sequence ID" value="Solyc09g092060.2.1"/>
    <property type="gene ID" value="Solyc09g092060.2"/>
</dbReference>
<protein>
    <recommendedName>
        <fullName evidence="1">F-box domain-containing protein</fullName>
    </recommendedName>
</protein>
<name>A0A3Q7J489_SOLLC</name>
<accession>A0A3Q7J489</accession>
<keyword evidence="3" id="KW-1185">Reference proteome</keyword>
<feature type="domain" description="F-box" evidence="1">
    <location>
        <begin position="7"/>
        <end position="47"/>
    </location>
</feature>
<dbReference type="InterPro" id="IPR001810">
    <property type="entry name" value="F-box_dom"/>
</dbReference>
<proteinExistence type="predicted"/>
<dbReference type="SUPFAM" id="SSF81383">
    <property type="entry name" value="F-box domain"/>
    <property type="match status" value="1"/>
</dbReference>
<evidence type="ECO:0000313" key="3">
    <source>
        <dbReference type="Proteomes" id="UP000004994"/>
    </source>
</evidence>
<reference evidence="2" key="1">
    <citation type="journal article" date="2012" name="Nature">
        <title>The tomato genome sequence provides insights into fleshy fruit evolution.</title>
        <authorList>
            <consortium name="Tomato Genome Consortium"/>
        </authorList>
    </citation>
    <scope>NUCLEOTIDE SEQUENCE [LARGE SCALE GENOMIC DNA]</scope>
    <source>
        <strain evidence="2">cv. Heinz 1706</strain>
    </source>
</reference>
<dbReference type="PANTHER" id="PTHR31672:SF13">
    <property type="entry name" value="F-BOX PROTEIN CPR30-LIKE"/>
    <property type="match status" value="1"/>
</dbReference>
<dbReference type="InterPro" id="IPR050796">
    <property type="entry name" value="SCF_F-box_component"/>
</dbReference>
<evidence type="ECO:0000259" key="1">
    <source>
        <dbReference type="SMART" id="SM00256"/>
    </source>
</evidence>
<dbReference type="PANTHER" id="PTHR31672">
    <property type="entry name" value="BNACNNG10540D PROTEIN"/>
    <property type="match status" value="1"/>
</dbReference>
<dbReference type="PaxDb" id="4081-Solyc09g092060.1.1"/>
<dbReference type="OMA" id="WNDIIFR"/>